<sequence length="42" mass="4847">MSIWMKREPDWDQLAFWVAILALLDSVFWRLSQLLTVGGPVG</sequence>
<reference evidence="2 3" key="1">
    <citation type="journal article" date="2019" name="Int. J. Syst. Evol. Microbiol.">
        <title>The Global Catalogue of Microorganisms (GCM) 10K type strain sequencing project: providing services to taxonomists for standard genome sequencing and annotation.</title>
        <authorList>
            <consortium name="The Broad Institute Genomics Platform"/>
            <consortium name="The Broad Institute Genome Sequencing Center for Infectious Disease"/>
            <person name="Wu L."/>
            <person name="Ma J."/>
        </authorList>
    </citation>
    <scope>NUCLEOTIDE SEQUENCE [LARGE SCALE GENOMIC DNA]</scope>
    <source>
        <strain evidence="2 3">JCM 6833</strain>
    </source>
</reference>
<name>A0ABN3QID2_9ACTN</name>
<evidence type="ECO:0000313" key="3">
    <source>
        <dbReference type="Proteomes" id="UP001501509"/>
    </source>
</evidence>
<dbReference type="RefSeq" id="WP_344547281.1">
    <property type="nucleotide sequence ID" value="NZ_BAAATD010000013.1"/>
</dbReference>
<keyword evidence="1" id="KW-1133">Transmembrane helix</keyword>
<gene>
    <name evidence="2" type="ORF">GCM10010411_75380</name>
</gene>
<proteinExistence type="predicted"/>
<evidence type="ECO:0000313" key="2">
    <source>
        <dbReference type="EMBL" id="GAA2627223.1"/>
    </source>
</evidence>
<accession>A0ABN3QID2</accession>
<organism evidence="2 3">
    <name type="scientific">Actinomadura fulvescens</name>
    <dbReference type="NCBI Taxonomy" id="46160"/>
    <lineage>
        <taxon>Bacteria</taxon>
        <taxon>Bacillati</taxon>
        <taxon>Actinomycetota</taxon>
        <taxon>Actinomycetes</taxon>
        <taxon>Streptosporangiales</taxon>
        <taxon>Thermomonosporaceae</taxon>
        <taxon>Actinomadura</taxon>
    </lineage>
</organism>
<protein>
    <submittedName>
        <fullName evidence="2">Uncharacterized protein</fullName>
    </submittedName>
</protein>
<evidence type="ECO:0000256" key="1">
    <source>
        <dbReference type="SAM" id="Phobius"/>
    </source>
</evidence>
<keyword evidence="1" id="KW-0472">Membrane</keyword>
<dbReference type="Proteomes" id="UP001501509">
    <property type="component" value="Unassembled WGS sequence"/>
</dbReference>
<keyword evidence="1" id="KW-0812">Transmembrane</keyword>
<keyword evidence="3" id="KW-1185">Reference proteome</keyword>
<comment type="caution">
    <text evidence="2">The sequence shown here is derived from an EMBL/GenBank/DDBJ whole genome shotgun (WGS) entry which is preliminary data.</text>
</comment>
<feature type="transmembrane region" description="Helical" evidence="1">
    <location>
        <begin position="14"/>
        <end position="32"/>
    </location>
</feature>
<dbReference type="EMBL" id="BAAATD010000013">
    <property type="protein sequence ID" value="GAA2627223.1"/>
    <property type="molecule type" value="Genomic_DNA"/>
</dbReference>